<dbReference type="PANTHER" id="PTHR33375">
    <property type="entry name" value="CHROMOSOME-PARTITIONING PROTEIN PARB-RELATED"/>
    <property type="match status" value="1"/>
</dbReference>
<evidence type="ECO:0000259" key="6">
    <source>
        <dbReference type="SMART" id="SM00470"/>
    </source>
</evidence>
<proteinExistence type="inferred from homology"/>
<dbReference type="OrthoDB" id="9802051at2"/>
<evidence type="ECO:0000313" key="8">
    <source>
        <dbReference type="Proteomes" id="UP000297890"/>
    </source>
</evidence>
<dbReference type="RefSeq" id="WP_135282299.1">
    <property type="nucleotide sequence ID" value="NZ_SRIO01000013.1"/>
</dbReference>
<dbReference type="SMART" id="SM00470">
    <property type="entry name" value="ParB"/>
    <property type="match status" value="1"/>
</dbReference>
<reference evidence="7 8" key="1">
    <citation type="journal article" date="2019" name="ISME J.">
        <title>Candidatus Macondimonas diazotrophica, a novel gammaproteobacterial genus dominating crude-oil-contaminated coastal sediments.</title>
        <authorList>
            <person name="Karthikeyan S."/>
            <person name="Konstantinidis K."/>
        </authorList>
    </citation>
    <scope>NUCLEOTIDE SEQUENCE [LARGE SCALE GENOMIC DNA]</scope>
    <source>
        <strain evidence="7 8">KTK01</strain>
    </source>
</reference>
<dbReference type="NCBIfam" id="TIGR00180">
    <property type="entry name" value="parB_part"/>
    <property type="match status" value="1"/>
</dbReference>
<dbReference type="AlphaFoldDB" id="A0A4Z0F8S4"/>
<dbReference type="InterPro" id="IPR041468">
    <property type="entry name" value="HTH_ParB/Spo0J"/>
</dbReference>
<dbReference type="Gene3D" id="1.10.10.2830">
    <property type="match status" value="1"/>
</dbReference>
<comment type="similarity">
    <text evidence="1">Belongs to the ParB family.</text>
</comment>
<dbReference type="FunFam" id="1.10.10.2830:FF:000001">
    <property type="entry name" value="Chromosome partitioning protein ParB"/>
    <property type="match status" value="1"/>
</dbReference>
<dbReference type="InterPro" id="IPR036086">
    <property type="entry name" value="ParB/Sulfiredoxin_sf"/>
</dbReference>
<keyword evidence="3" id="KW-0159">Chromosome partition</keyword>
<evidence type="ECO:0000313" key="7">
    <source>
        <dbReference type="EMBL" id="TFZ82013.1"/>
    </source>
</evidence>
<dbReference type="EMBL" id="SRIO01000013">
    <property type="protein sequence ID" value="TFZ82013.1"/>
    <property type="molecule type" value="Genomic_DNA"/>
</dbReference>
<dbReference type="InterPro" id="IPR057240">
    <property type="entry name" value="ParB_dimer_C"/>
</dbReference>
<dbReference type="Pfam" id="PF17762">
    <property type="entry name" value="HTH_ParB"/>
    <property type="match status" value="1"/>
</dbReference>
<dbReference type="FunFam" id="3.90.1530.30:FF:000001">
    <property type="entry name" value="Chromosome partitioning protein ParB"/>
    <property type="match status" value="1"/>
</dbReference>
<name>A0A4Z0F8S4_9GAMM</name>
<dbReference type="Pfam" id="PF02195">
    <property type="entry name" value="ParB_N"/>
    <property type="match status" value="1"/>
</dbReference>
<accession>A0A4Z0F8S4</accession>
<dbReference type="InterPro" id="IPR004437">
    <property type="entry name" value="ParB/RepB/Spo0J"/>
</dbReference>
<comment type="caution">
    <text evidence="7">The sequence shown here is derived from an EMBL/GenBank/DDBJ whole genome shotgun (WGS) entry which is preliminary data.</text>
</comment>
<evidence type="ECO:0000256" key="2">
    <source>
        <dbReference type="ARBA" id="ARBA00022372"/>
    </source>
</evidence>
<organism evidence="7 8">
    <name type="scientific">Candidatus Macondimonas diazotrophica</name>
    <dbReference type="NCBI Taxonomy" id="2305248"/>
    <lineage>
        <taxon>Bacteria</taxon>
        <taxon>Pseudomonadati</taxon>
        <taxon>Pseudomonadota</taxon>
        <taxon>Gammaproteobacteria</taxon>
        <taxon>Chromatiales</taxon>
        <taxon>Ectothiorhodospiraceae</taxon>
        <taxon>Candidatus Macondimonas</taxon>
    </lineage>
</organism>
<dbReference type="PANTHER" id="PTHR33375:SF1">
    <property type="entry name" value="CHROMOSOME-PARTITIONING PROTEIN PARB-RELATED"/>
    <property type="match status" value="1"/>
</dbReference>
<evidence type="ECO:0000256" key="4">
    <source>
        <dbReference type="ARBA" id="ARBA00023125"/>
    </source>
</evidence>
<evidence type="ECO:0000256" key="5">
    <source>
        <dbReference type="ARBA" id="ARBA00025472"/>
    </source>
</evidence>
<dbReference type="SUPFAM" id="SSF110849">
    <property type="entry name" value="ParB/Sulfiredoxin"/>
    <property type="match status" value="1"/>
</dbReference>
<keyword evidence="8" id="KW-1185">Reference proteome</keyword>
<dbReference type="CDD" id="cd16393">
    <property type="entry name" value="SPO0J_N"/>
    <property type="match status" value="1"/>
</dbReference>
<protein>
    <recommendedName>
        <fullName evidence="2">Probable chromosome-partitioning protein ParB</fullName>
    </recommendedName>
</protein>
<dbReference type="Pfam" id="PF23552">
    <property type="entry name" value="ParB_C"/>
    <property type="match status" value="1"/>
</dbReference>
<evidence type="ECO:0000256" key="1">
    <source>
        <dbReference type="ARBA" id="ARBA00006295"/>
    </source>
</evidence>
<dbReference type="Gene3D" id="3.90.1530.30">
    <property type="match status" value="1"/>
</dbReference>
<dbReference type="GO" id="GO:0005694">
    <property type="term" value="C:chromosome"/>
    <property type="evidence" value="ECO:0007669"/>
    <property type="project" value="TreeGrafter"/>
</dbReference>
<sequence length="288" mass="31815">MNRKRGLGRGLDALLGGVAMAGPAAPDESLAHLPVERLQRGRYQPRLHMDAEALSELAESIQTQGVVQPIVVRPVENGYEIIAGERRWRAAQMAGLREVPCVVREVPDQAAMAIGLIENIQREDLNPMEEAGALARLQHEFSLTHEQIAATVGRSRVAVTNLLRLNELEPPVRKLLEDGKLEMGHGRALLGLKGGAQCEAAAQVFKRKLTVRQTEALVRRMLQPQAAEKTPDPNVMRLERSLSERLGTAVTVQDRGGKGVIRIDYHSLEQLDSLLGFLGHDPEDRFRH</sequence>
<feature type="domain" description="ParB-like N-terminal" evidence="6">
    <location>
        <begin position="31"/>
        <end position="120"/>
    </location>
</feature>
<dbReference type="GO" id="GO:0007059">
    <property type="term" value="P:chromosome segregation"/>
    <property type="evidence" value="ECO:0007669"/>
    <property type="project" value="UniProtKB-KW"/>
</dbReference>
<evidence type="ECO:0000256" key="3">
    <source>
        <dbReference type="ARBA" id="ARBA00022829"/>
    </source>
</evidence>
<keyword evidence="4" id="KW-0238">DNA-binding</keyword>
<dbReference type="Proteomes" id="UP000297890">
    <property type="component" value="Unassembled WGS sequence"/>
</dbReference>
<gene>
    <name evidence="7" type="ORF">E4680_10165</name>
</gene>
<dbReference type="GO" id="GO:0003677">
    <property type="term" value="F:DNA binding"/>
    <property type="evidence" value="ECO:0007669"/>
    <property type="project" value="UniProtKB-KW"/>
</dbReference>
<dbReference type="InterPro" id="IPR003115">
    <property type="entry name" value="ParB_N"/>
</dbReference>
<dbReference type="InterPro" id="IPR050336">
    <property type="entry name" value="Chromosome_partition/occlusion"/>
</dbReference>
<dbReference type="GO" id="GO:0045881">
    <property type="term" value="P:positive regulation of sporulation resulting in formation of a cellular spore"/>
    <property type="evidence" value="ECO:0007669"/>
    <property type="project" value="TreeGrafter"/>
</dbReference>
<comment type="function">
    <text evidence="5">Involved in chromosome partition. Localize to both poles of the predivisional cell following completion of DNA replication. Binds to the DNA origin of replication.</text>
</comment>